<dbReference type="Proteomes" id="UP000323439">
    <property type="component" value="Unassembled WGS sequence"/>
</dbReference>
<feature type="transmembrane region" description="Helical" evidence="1">
    <location>
        <begin position="9"/>
        <end position="27"/>
    </location>
</feature>
<dbReference type="PANTHER" id="PTHR40078:SF1">
    <property type="entry name" value="INTEGRAL MEMBRANE PROTEIN"/>
    <property type="match status" value="1"/>
</dbReference>
<feature type="transmembrane region" description="Helical" evidence="1">
    <location>
        <begin position="82"/>
        <end position="101"/>
    </location>
</feature>
<gene>
    <name evidence="2" type="ORF">SAMN02910315_02255</name>
</gene>
<dbReference type="RefSeq" id="WP_149732734.1">
    <property type="nucleotide sequence ID" value="NZ_FMXB01000025.1"/>
</dbReference>
<keyword evidence="1" id="KW-1133">Transmembrane helix</keyword>
<evidence type="ECO:0000313" key="3">
    <source>
        <dbReference type="Proteomes" id="UP000323439"/>
    </source>
</evidence>
<keyword evidence="3" id="KW-1185">Reference proteome</keyword>
<dbReference type="InterPro" id="IPR038750">
    <property type="entry name" value="YczE/YyaS-like"/>
</dbReference>
<organism evidence="2 3">
    <name type="scientific">Methanobrevibacter millerae</name>
    <dbReference type="NCBI Taxonomy" id="230361"/>
    <lineage>
        <taxon>Archaea</taxon>
        <taxon>Methanobacteriati</taxon>
        <taxon>Methanobacteriota</taxon>
        <taxon>Methanomada group</taxon>
        <taxon>Methanobacteria</taxon>
        <taxon>Methanobacteriales</taxon>
        <taxon>Methanobacteriaceae</taxon>
        <taxon>Methanobrevibacter</taxon>
    </lineage>
</organism>
<keyword evidence="1" id="KW-0812">Transmembrane</keyword>
<feature type="transmembrane region" description="Helical" evidence="1">
    <location>
        <begin position="47"/>
        <end position="70"/>
    </location>
</feature>
<dbReference type="PANTHER" id="PTHR40078">
    <property type="entry name" value="INTEGRAL MEMBRANE PROTEIN-RELATED"/>
    <property type="match status" value="1"/>
</dbReference>
<sequence length="214" mass="23644">MEFRRINRYFLYVLSLFIISLGAAISIKANLGTSPLICLPYVSSLILHLSVGTVCFIFNIIFIALQVIILRGDFEKRQFLQIVVGSIFSFFIDFSGMLVGFLNPQDYLSQMALLLVSCVVVAFGVLFEIQTEVVYLPADGVIVAISAALNKEFARVKPYVDTSMVITAAILSVVFLGYLAGVREGTIISALIIGPIVRILKKHLDSYIEPLIIK</sequence>
<feature type="transmembrane region" description="Helical" evidence="1">
    <location>
        <begin position="133"/>
        <end position="150"/>
    </location>
</feature>
<dbReference type="OrthoDB" id="76782at2157"/>
<dbReference type="EMBL" id="FMXB01000025">
    <property type="protein sequence ID" value="SDA69949.1"/>
    <property type="molecule type" value="Genomic_DNA"/>
</dbReference>
<evidence type="ECO:0000313" key="2">
    <source>
        <dbReference type="EMBL" id="SDA69949.1"/>
    </source>
</evidence>
<evidence type="ECO:0000256" key="1">
    <source>
        <dbReference type="SAM" id="Phobius"/>
    </source>
</evidence>
<proteinExistence type="predicted"/>
<feature type="transmembrane region" description="Helical" evidence="1">
    <location>
        <begin position="162"/>
        <end position="181"/>
    </location>
</feature>
<protein>
    <submittedName>
        <fullName evidence="2">Uncharacterized membrane protein YczE</fullName>
    </submittedName>
</protein>
<keyword evidence="1" id="KW-0472">Membrane</keyword>
<feature type="transmembrane region" description="Helical" evidence="1">
    <location>
        <begin position="107"/>
        <end position="126"/>
    </location>
</feature>
<dbReference type="Pfam" id="PF19700">
    <property type="entry name" value="DUF6198"/>
    <property type="match status" value="1"/>
</dbReference>
<reference evidence="2 3" key="1">
    <citation type="submission" date="2016-10" db="EMBL/GenBank/DDBJ databases">
        <authorList>
            <person name="Varghese N."/>
            <person name="Submissions S."/>
        </authorList>
    </citation>
    <scope>NUCLEOTIDE SEQUENCE [LARGE SCALE GENOMIC DNA]</scope>
    <source>
        <strain evidence="2 3">DSM 16643</strain>
    </source>
</reference>
<dbReference type="AlphaFoldDB" id="A0A1G5XHM9"/>
<name>A0A1G5XHM9_9EURY</name>
<accession>A0A1G5XHM9</accession>